<dbReference type="Gene3D" id="3.30.300.110">
    <property type="entry name" value="Met-10+ protein-like domains"/>
    <property type="match status" value="1"/>
</dbReference>
<evidence type="ECO:0000313" key="9">
    <source>
        <dbReference type="EMBL" id="EFJ18237.1"/>
    </source>
</evidence>
<dbReference type="SUPFAM" id="SSF53335">
    <property type="entry name" value="S-adenosyl-L-methionine-dependent methyltransferases"/>
    <property type="match status" value="1"/>
</dbReference>
<sequence length="338" mass="37650">MQGAQALLSIFGGERGQDQCEQLVGSPGASLVSLELPGNRRSSIAPQQRLRKEVLLLLQERGLDEALVEELPTKWERIGDLVILPGSSLRSELWKSLGSPLWKIIAECLGVTKVARQGPVASTGTRDSGVEMLLGEDGWVEHRENAILYCFDATKCMFSSGNVTERSRMGELNCENDVIVDLFAGIGYFVLPFLVRARAKHVYACEWNPHALYALRRNLRASAVEKRCTVIEGDNRLTAPREVADRVCLGLLPSSEGSWAVAVRALKSGGGILHVHENIKDVEEEDWIEYLTKSLQTLANAQGRSWEIRVNHIEHVKWYAPHVRHIVADVWCSSFKET</sequence>
<dbReference type="Gene3D" id="3.40.50.150">
    <property type="entry name" value="Vaccinia Virus protein VP39"/>
    <property type="match status" value="1"/>
</dbReference>
<evidence type="ECO:0000256" key="5">
    <source>
        <dbReference type="ARBA" id="ARBA00022691"/>
    </source>
</evidence>
<dbReference type="PANTHER" id="PTHR23245:SF25">
    <property type="entry name" value="TRNA WYBUTOSINE-SYNTHESIZING PROTEIN 2 HOMOLOG"/>
    <property type="match status" value="1"/>
</dbReference>
<dbReference type="InParanoid" id="D8SBD9"/>
<accession>D8SBD9</accession>
<evidence type="ECO:0000256" key="6">
    <source>
        <dbReference type="ARBA" id="ARBA00022694"/>
    </source>
</evidence>
<keyword evidence="3" id="KW-0489">Methyltransferase</keyword>
<dbReference type="GO" id="GO:0030488">
    <property type="term" value="P:tRNA methylation"/>
    <property type="evidence" value="ECO:0000318"/>
    <property type="project" value="GO_Central"/>
</dbReference>
<keyword evidence="6" id="KW-0819">tRNA processing</keyword>
<dbReference type="Pfam" id="PF25133">
    <property type="entry name" value="TYW2_N_2"/>
    <property type="match status" value="1"/>
</dbReference>
<dbReference type="Pfam" id="PF02475">
    <property type="entry name" value="TRM5-TYW2_MTfase"/>
    <property type="match status" value="1"/>
</dbReference>
<dbReference type="CDD" id="cd02440">
    <property type="entry name" value="AdoMet_MTases"/>
    <property type="match status" value="1"/>
</dbReference>
<dbReference type="EC" id="2.5.1.114" evidence="2"/>
<dbReference type="InterPro" id="IPR030382">
    <property type="entry name" value="MeTrfase_TRM5/TYW2"/>
</dbReference>
<dbReference type="PROSITE" id="PS51684">
    <property type="entry name" value="SAM_MT_TRM5_TYW2"/>
    <property type="match status" value="1"/>
</dbReference>
<name>D8SBD9_SELML</name>
<dbReference type="GO" id="GO:0005737">
    <property type="term" value="C:cytoplasm"/>
    <property type="evidence" value="ECO:0000318"/>
    <property type="project" value="GO_Central"/>
</dbReference>
<protein>
    <recommendedName>
        <fullName evidence="2">tRNA(Phe) (4-demethylwyosine(37)-C(7)) aminocarboxypropyltransferase</fullName>
        <ecNumber evidence="2">2.5.1.114</ecNumber>
    </recommendedName>
</protein>
<evidence type="ECO:0000256" key="1">
    <source>
        <dbReference type="ARBA" id="ARBA00004797"/>
    </source>
</evidence>
<dbReference type="AlphaFoldDB" id="D8SBD9"/>
<gene>
    <name evidence="9" type="ORF">SELMODRAFT_153963</name>
</gene>
<comment type="pathway">
    <text evidence="1">tRNA modification; wybutosine-tRNA(Phe) biosynthesis.</text>
</comment>
<dbReference type="Proteomes" id="UP000001514">
    <property type="component" value="Unassembled WGS sequence"/>
</dbReference>
<dbReference type="HOGENOM" id="CLU_022610_1_0_1"/>
<dbReference type="STRING" id="88036.D8SBD9"/>
<reference evidence="9 10" key="1">
    <citation type="journal article" date="2011" name="Science">
        <title>The Selaginella genome identifies genetic changes associated with the evolution of vascular plants.</title>
        <authorList>
            <person name="Banks J.A."/>
            <person name="Nishiyama T."/>
            <person name="Hasebe M."/>
            <person name="Bowman J.L."/>
            <person name="Gribskov M."/>
            <person name="dePamphilis C."/>
            <person name="Albert V.A."/>
            <person name="Aono N."/>
            <person name="Aoyama T."/>
            <person name="Ambrose B.A."/>
            <person name="Ashton N.W."/>
            <person name="Axtell M.J."/>
            <person name="Barker E."/>
            <person name="Barker M.S."/>
            <person name="Bennetzen J.L."/>
            <person name="Bonawitz N.D."/>
            <person name="Chapple C."/>
            <person name="Cheng C."/>
            <person name="Correa L.G."/>
            <person name="Dacre M."/>
            <person name="DeBarry J."/>
            <person name="Dreyer I."/>
            <person name="Elias M."/>
            <person name="Engstrom E.M."/>
            <person name="Estelle M."/>
            <person name="Feng L."/>
            <person name="Finet C."/>
            <person name="Floyd S.K."/>
            <person name="Frommer W.B."/>
            <person name="Fujita T."/>
            <person name="Gramzow L."/>
            <person name="Gutensohn M."/>
            <person name="Harholt J."/>
            <person name="Hattori M."/>
            <person name="Heyl A."/>
            <person name="Hirai T."/>
            <person name="Hiwatashi Y."/>
            <person name="Ishikawa M."/>
            <person name="Iwata M."/>
            <person name="Karol K.G."/>
            <person name="Koehler B."/>
            <person name="Kolukisaoglu U."/>
            <person name="Kubo M."/>
            <person name="Kurata T."/>
            <person name="Lalonde S."/>
            <person name="Li K."/>
            <person name="Li Y."/>
            <person name="Litt A."/>
            <person name="Lyons E."/>
            <person name="Manning G."/>
            <person name="Maruyama T."/>
            <person name="Michael T.P."/>
            <person name="Mikami K."/>
            <person name="Miyazaki S."/>
            <person name="Morinaga S."/>
            <person name="Murata T."/>
            <person name="Mueller-Roeber B."/>
            <person name="Nelson D.R."/>
            <person name="Obara M."/>
            <person name="Oguri Y."/>
            <person name="Olmstead R.G."/>
            <person name="Onodera N."/>
            <person name="Petersen B.L."/>
            <person name="Pils B."/>
            <person name="Prigge M."/>
            <person name="Rensing S.A."/>
            <person name="Riano-Pachon D.M."/>
            <person name="Roberts A.W."/>
            <person name="Sato Y."/>
            <person name="Scheller H.V."/>
            <person name="Schulz B."/>
            <person name="Schulz C."/>
            <person name="Shakirov E.V."/>
            <person name="Shibagaki N."/>
            <person name="Shinohara N."/>
            <person name="Shippen D.E."/>
            <person name="Soerensen I."/>
            <person name="Sotooka R."/>
            <person name="Sugimoto N."/>
            <person name="Sugita M."/>
            <person name="Sumikawa N."/>
            <person name="Tanurdzic M."/>
            <person name="Theissen G."/>
            <person name="Ulvskov P."/>
            <person name="Wakazuki S."/>
            <person name="Weng J.K."/>
            <person name="Willats W.W."/>
            <person name="Wipf D."/>
            <person name="Wolf P.G."/>
            <person name="Yang L."/>
            <person name="Zimmer A.D."/>
            <person name="Zhu Q."/>
            <person name="Mitros T."/>
            <person name="Hellsten U."/>
            <person name="Loque D."/>
            <person name="Otillar R."/>
            <person name="Salamov A."/>
            <person name="Schmutz J."/>
            <person name="Shapiro H."/>
            <person name="Lindquist E."/>
            <person name="Lucas S."/>
            <person name="Rokhsar D."/>
            <person name="Grigoriev I.V."/>
        </authorList>
    </citation>
    <scope>NUCLEOTIDE SEQUENCE [LARGE SCALE GENOMIC DNA]</scope>
</reference>
<dbReference type="InterPro" id="IPR029063">
    <property type="entry name" value="SAM-dependent_MTases_sf"/>
</dbReference>
<dbReference type="GO" id="GO:0031591">
    <property type="term" value="P:wybutosine biosynthetic process"/>
    <property type="evidence" value="ECO:0000318"/>
    <property type="project" value="GO_Central"/>
</dbReference>
<evidence type="ECO:0000313" key="10">
    <source>
        <dbReference type="Proteomes" id="UP000001514"/>
    </source>
</evidence>
<keyword evidence="4" id="KW-0808">Transferase</keyword>
<keyword evidence="5" id="KW-0949">S-adenosyl-L-methionine</keyword>
<dbReference type="GO" id="GO:0008175">
    <property type="term" value="F:tRNA methyltransferase activity"/>
    <property type="evidence" value="ECO:0000318"/>
    <property type="project" value="GO_Central"/>
</dbReference>
<dbReference type="KEGG" id="smo:SELMODRAFT_153963"/>
<dbReference type="PANTHER" id="PTHR23245">
    <property type="entry name" value="TRNA METHYLTRANSFERASE"/>
    <property type="match status" value="1"/>
</dbReference>
<dbReference type="OMA" id="APGVWHV"/>
<dbReference type="InterPro" id="IPR056743">
    <property type="entry name" value="TRM5-TYW2-like_MTfase"/>
</dbReference>
<dbReference type="eggNOG" id="KOG1227">
    <property type="taxonomic scope" value="Eukaryota"/>
</dbReference>
<evidence type="ECO:0000256" key="7">
    <source>
        <dbReference type="ARBA" id="ARBA00049400"/>
    </source>
</evidence>
<dbReference type="Gramene" id="EFJ18237">
    <property type="protein sequence ID" value="EFJ18237"/>
    <property type="gene ID" value="SELMODRAFT_153963"/>
</dbReference>
<evidence type="ECO:0000256" key="2">
    <source>
        <dbReference type="ARBA" id="ARBA00012265"/>
    </source>
</evidence>
<feature type="domain" description="SAM-dependent methyltransferase TRM5/TYW2-type" evidence="8">
    <location>
        <begin position="75"/>
        <end position="334"/>
    </location>
</feature>
<comment type="catalytic activity">
    <reaction evidence="7">
        <text>4-demethylwyosine(37) in tRNA(Phe) + S-adenosyl-L-methionine = 4-demethyl-7-[(3S)-3-amino-3-carboxypropyl]wyosine(37) in tRNA(Phe) + S-methyl-5'-thioadenosine + H(+)</text>
        <dbReference type="Rhea" id="RHEA:36355"/>
        <dbReference type="Rhea" id="RHEA-COMP:10164"/>
        <dbReference type="Rhea" id="RHEA-COMP:10378"/>
        <dbReference type="ChEBI" id="CHEBI:15378"/>
        <dbReference type="ChEBI" id="CHEBI:17509"/>
        <dbReference type="ChEBI" id="CHEBI:59789"/>
        <dbReference type="ChEBI" id="CHEBI:64315"/>
        <dbReference type="ChEBI" id="CHEBI:73550"/>
        <dbReference type="EC" id="2.5.1.114"/>
    </reaction>
</comment>
<evidence type="ECO:0000256" key="4">
    <source>
        <dbReference type="ARBA" id="ARBA00022679"/>
    </source>
</evidence>
<evidence type="ECO:0000256" key="3">
    <source>
        <dbReference type="ARBA" id="ARBA00022603"/>
    </source>
</evidence>
<dbReference type="EMBL" id="GL377610">
    <property type="protein sequence ID" value="EFJ18237.1"/>
    <property type="molecule type" value="Genomic_DNA"/>
</dbReference>
<dbReference type="InterPro" id="IPR056744">
    <property type="entry name" value="TRM5/TYW2-like_N"/>
</dbReference>
<dbReference type="OrthoDB" id="263283at2759"/>
<dbReference type="GO" id="GO:0102522">
    <property type="term" value="F:tRNA 4-demethylwyosine alpha-amino-alpha-carboxypropyltransferase activity"/>
    <property type="evidence" value="ECO:0007669"/>
    <property type="project" value="UniProtKB-EC"/>
</dbReference>
<organism evidence="10">
    <name type="scientific">Selaginella moellendorffii</name>
    <name type="common">Spikemoss</name>
    <dbReference type="NCBI Taxonomy" id="88036"/>
    <lineage>
        <taxon>Eukaryota</taxon>
        <taxon>Viridiplantae</taxon>
        <taxon>Streptophyta</taxon>
        <taxon>Embryophyta</taxon>
        <taxon>Tracheophyta</taxon>
        <taxon>Lycopodiopsida</taxon>
        <taxon>Selaginellales</taxon>
        <taxon>Selaginellaceae</taxon>
        <taxon>Selaginella</taxon>
    </lineage>
</organism>
<proteinExistence type="predicted"/>
<keyword evidence="10" id="KW-1185">Reference proteome</keyword>
<evidence type="ECO:0000259" key="8">
    <source>
        <dbReference type="PROSITE" id="PS51684"/>
    </source>
</evidence>
<dbReference type="FunFam" id="3.40.50.150:FF:000131">
    <property type="entry name" value="tRNA wybutosine-synthesizing protein 2/3/4"/>
    <property type="match status" value="1"/>
</dbReference>